<name>A0A836MR46_9NEIS</name>
<keyword evidence="1" id="KW-0812">Transmembrane</keyword>
<keyword evidence="1" id="KW-0472">Membrane</keyword>
<protein>
    <submittedName>
        <fullName evidence="2">Uncharacterized protein</fullName>
    </submittedName>
</protein>
<feature type="transmembrane region" description="Helical" evidence="1">
    <location>
        <begin position="6"/>
        <end position="25"/>
    </location>
</feature>
<dbReference type="EMBL" id="JFZV01000006">
    <property type="protein sequence ID" value="KDN14607.1"/>
    <property type="molecule type" value="Genomic_DNA"/>
</dbReference>
<keyword evidence="1" id="KW-1133">Transmembrane helix</keyword>
<proteinExistence type="predicted"/>
<evidence type="ECO:0000256" key="1">
    <source>
        <dbReference type="SAM" id="Phobius"/>
    </source>
</evidence>
<accession>A0A836MR46</accession>
<organism evidence="2 3">
    <name type="scientific">Snodgrassella communis</name>
    <dbReference type="NCBI Taxonomy" id="2946699"/>
    <lineage>
        <taxon>Bacteria</taxon>
        <taxon>Pseudomonadati</taxon>
        <taxon>Pseudomonadota</taxon>
        <taxon>Betaproteobacteria</taxon>
        <taxon>Neisseriales</taxon>
        <taxon>Neisseriaceae</taxon>
        <taxon>Snodgrassella</taxon>
    </lineage>
</organism>
<dbReference type="Proteomes" id="UP000027170">
    <property type="component" value="Unassembled WGS sequence"/>
</dbReference>
<comment type="caution">
    <text evidence="2">The sequence shown here is derived from an EMBL/GenBank/DDBJ whole genome shotgun (WGS) entry which is preliminary data.</text>
</comment>
<evidence type="ECO:0000313" key="2">
    <source>
        <dbReference type="EMBL" id="KDN14607.1"/>
    </source>
</evidence>
<dbReference type="AlphaFoldDB" id="A0A836MR46"/>
<keyword evidence="3" id="KW-1185">Reference proteome</keyword>
<gene>
    <name evidence="2" type="ORF">SALWKB29_1397</name>
</gene>
<reference evidence="2 3" key="1">
    <citation type="submission" date="2014-03" db="EMBL/GenBank/DDBJ databases">
        <title>The genomes of two eusocial bee gut symbionts.</title>
        <authorList>
            <person name="Kwong W.K."/>
            <person name="Engel P."/>
            <person name="Koch H."/>
            <person name="Moran N.A."/>
        </authorList>
    </citation>
    <scope>NUCLEOTIDE SEQUENCE [LARGE SCALE GENOMIC DNA]</scope>
    <source>
        <strain evidence="3">wkB29</strain>
    </source>
</reference>
<evidence type="ECO:0000313" key="3">
    <source>
        <dbReference type="Proteomes" id="UP000027170"/>
    </source>
</evidence>
<sequence length="42" mass="5126">MPVLGIVLWCFIGYFYAGIWYRKTFLPLKFQVKQKNLFLYGY</sequence>